<dbReference type="AlphaFoldDB" id="A0A975DF63"/>
<comment type="similarity">
    <text evidence="2 8">Belongs to the glutamate--cysteine ligase type 1 family. Type 1 subfamily.</text>
</comment>
<evidence type="ECO:0000256" key="8">
    <source>
        <dbReference type="HAMAP-Rule" id="MF_00578"/>
    </source>
</evidence>
<dbReference type="GO" id="GO:0004357">
    <property type="term" value="F:glutamate-cysteine ligase activity"/>
    <property type="evidence" value="ECO:0007669"/>
    <property type="project" value="UniProtKB-UniRule"/>
</dbReference>
<dbReference type="GO" id="GO:0005524">
    <property type="term" value="F:ATP binding"/>
    <property type="evidence" value="ECO:0007669"/>
    <property type="project" value="UniProtKB-KW"/>
</dbReference>
<evidence type="ECO:0000256" key="4">
    <source>
        <dbReference type="ARBA" id="ARBA00022684"/>
    </source>
</evidence>
<dbReference type="KEGG" id="psym:J1N51_06060"/>
<reference evidence="11" key="1">
    <citation type="submission" date="2021-03" db="EMBL/GenBank/DDBJ databases">
        <title>Description of Psychrosphaera ytuae sp. nov. isolated from deep sea sediment of South China Sea.</title>
        <authorList>
            <person name="Zhang J."/>
            <person name="Xu X.-D."/>
        </authorList>
    </citation>
    <scope>NUCLEOTIDE SEQUENCE</scope>
    <source>
        <strain evidence="11">MTZ26</strain>
    </source>
</reference>
<evidence type="ECO:0000313" key="11">
    <source>
        <dbReference type="EMBL" id="QTH65306.1"/>
    </source>
</evidence>
<proteinExistence type="inferred from homology"/>
<dbReference type="SUPFAM" id="SSF55931">
    <property type="entry name" value="Glutamine synthetase/guanido kinase"/>
    <property type="match status" value="1"/>
</dbReference>
<keyword evidence="4 8" id="KW-0317">Glutathione biosynthesis</keyword>
<evidence type="ECO:0000256" key="7">
    <source>
        <dbReference type="ARBA" id="ARBA00048819"/>
    </source>
</evidence>
<sequence>MLTTLQQRLDELSSAEYTAAVKEIRRGIERETLRVSPEGKISQREHPKLLGAALTHPYITTDYSEALLELITPPSNNIEETFGQLQDIHHFVSKNIGDEVLWPMSMPCFIKHQDEIPIAYYGESNIGKMKRTYRKGLKNRYGSMMQAIAGIHYNFSLPGEFWELYQKTQGDTSDLNTFQSEQYMRMVRNVKRYVWIITYLFGASPAMCRSFLEGEDDVLPFESLGKGTVYLPHATSLRMSDLGYTNSAQSSLNVEYGTLQNYITKLRRAIRTKSEEYKAIGIKVGQDYQQLNDNILQIENELYAPVRPKQVTRSGEKPTDALERRGIMYVELRALDVNPFSAYGISKEQMRVLDLFMLFCLFNERDELDSVQQDEADENIDRIVLNGRAEQLTLKLDGTDKDRNEWVHEILDEMAAIAKWLDNHYGGIHYSIALDRVKPAADDPNKTLSGMLLNELLNANKDNGRYGLELANGYKTQALAHQPNHFKPSFLVEEGQKSIAKQQQIEASDTLSFDEFLENYFKY</sequence>
<dbReference type="Proteomes" id="UP000682739">
    <property type="component" value="Chromosome"/>
</dbReference>
<evidence type="ECO:0000256" key="6">
    <source>
        <dbReference type="ARBA" id="ARBA00022840"/>
    </source>
</evidence>
<evidence type="ECO:0000256" key="1">
    <source>
        <dbReference type="ARBA" id="ARBA00005006"/>
    </source>
</evidence>
<evidence type="ECO:0000256" key="5">
    <source>
        <dbReference type="ARBA" id="ARBA00022741"/>
    </source>
</evidence>
<evidence type="ECO:0000259" key="10">
    <source>
        <dbReference type="Pfam" id="PF04262"/>
    </source>
</evidence>
<organism evidence="11 12">
    <name type="scientific">Psychrosphaera ytuae</name>
    <dbReference type="NCBI Taxonomy" id="2820710"/>
    <lineage>
        <taxon>Bacteria</taxon>
        <taxon>Pseudomonadati</taxon>
        <taxon>Pseudomonadota</taxon>
        <taxon>Gammaproteobacteria</taxon>
        <taxon>Alteromonadales</taxon>
        <taxon>Pseudoalteromonadaceae</taxon>
        <taxon>Psychrosphaera</taxon>
    </lineage>
</organism>
<dbReference type="EC" id="6.3.2.2" evidence="8"/>
<keyword evidence="3 8" id="KW-0436">Ligase</keyword>
<dbReference type="GO" id="GO:0006750">
    <property type="term" value="P:glutathione biosynthetic process"/>
    <property type="evidence" value="ECO:0007669"/>
    <property type="project" value="UniProtKB-UniRule"/>
</dbReference>
<gene>
    <name evidence="8" type="primary">gshA</name>
    <name evidence="11" type="ORF">J1N51_06060</name>
</gene>
<keyword evidence="6 8" id="KW-0067">ATP-binding</keyword>
<evidence type="ECO:0000256" key="3">
    <source>
        <dbReference type="ARBA" id="ARBA00022598"/>
    </source>
</evidence>
<dbReference type="PANTHER" id="PTHR38761">
    <property type="entry name" value="GLUTAMATE--CYSTEINE LIGASE"/>
    <property type="match status" value="1"/>
</dbReference>
<dbReference type="EMBL" id="CP072110">
    <property type="protein sequence ID" value="QTH65306.1"/>
    <property type="molecule type" value="Genomic_DNA"/>
</dbReference>
<keyword evidence="12" id="KW-1185">Reference proteome</keyword>
<dbReference type="GO" id="GO:0046872">
    <property type="term" value="F:metal ion binding"/>
    <property type="evidence" value="ECO:0007669"/>
    <property type="project" value="TreeGrafter"/>
</dbReference>
<comment type="pathway">
    <text evidence="1 8 9">Sulfur metabolism; glutathione biosynthesis; glutathione from L-cysteine and L-glutamate: step 1/2.</text>
</comment>
<keyword evidence="5 8" id="KW-0547">Nucleotide-binding</keyword>
<accession>A0A975DF63</accession>
<protein>
    <recommendedName>
        <fullName evidence="8">Glutamate--cysteine ligase</fullName>
        <ecNumber evidence="8">6.3.2.2</ecNumber>
    </recommendedName>
    <alternativeName>
        <fullName evidence="8">Gamma-ECS</fullName>
        <shortName evidence="8">GCS</shortName>
    </alternativeName>
    <alternativeName>
        <fullName evidence="8">Gamma-glutamylcysteine synthetase</fullName>
    </alternativeName>
</protein>
<dbReference type="InterPro" id="IPR014746">
    <property type="entry name" value="Gln_synth/guanido_kin_cat_dom"/>
</dbReference>
<dbReference type="GO" id="GO:0005829">
    <property type="term" value="C:cytosol"/>
    <property type="evidence" value="ECO:0007669"/>
    <property type="project" value="TreeGrafter"/>
</dbReference>
<dbReference type="Gene3D" id="3.30.590.20">
    <property type="match status" value="1"/>
</dbReference>
<dbReference type="InterPro" id="IPR007370">
    <property type="entry name" value="Glu_cys_ligase"/>
</dbReference>
<dbReference type="Pfam" id="PF04262">
    <property type="entry name" value="Glu_cys_ligase"/>
    <property type="match status" value="1"/>
</dbReference>
<dbReference type="InterPro" id="IPR006334">
    <property type="entry name" value="Glut_cys_ligase"/>
</dbReference>
<evidence type="ECO:0000256" key="2">
    <source>
        <dbReference type="ARBA" id="ARBA00008772"/>
    </source>
</evidence>
<dbReference type="PANTHER" id="PTHR38761:SF1">
    <property type="entry name" value="GLUTAMATE--CYSTEINE LIGASE"/>
    <property type="match status" value="1"/>
</dbReference>
<evidence type="ECO:0000256" key="9">
    <source>
        <dbReference type="RuleBase" id="RU004391"/>
    </source>
</evidence>
<name>A0A975DF63_9GAMM</name>
<dbReference type="NCBIfam" id="TIGR01434">
    <property type="entry name" value="glu_cys_ligase"/>
    <property type="match status" value="1"/>
</dbReference>
<feature type="domain" description="Glutamate--cysteine ligase" evidence="10">
    <location>
        <begin position="10"/>
        <end position="383"/>
    </location>
</feature>
<comment type="catalytic activity">
    <reaction evidence="7 8 9">
        <text>L-cysteine + L-glutamate + ATP = gamma-L-glutamyl-L-cysteine + ADP + phosphate + H(+)</text>
        <dbReference type="Rhea" id="RHEA:13285"/>
        <dbReference type="ChEBI" id="CHEBI:15378"/>
        <dbReference type="ChEBI" id="CHEBI:29985"/>
        <dbReference type="ChEBI" id="CHEBI:30616"/>
        <dbReference type="ChEBI" id="CHEBI:35235"/>
        <dbReference type="ChEBI" id="CHEBI:43474"/>
        <dbReference type="ChEBI" id="CHEBI:58173"/>
        <dbReference type="ChEBI" id="CHEBI:456216"/>
        <dbReference type="EC" id="6.3.2.2"/>
    </reaction>
</comment>
<dbReference type="HAMAP" id="MF_00578">
    <property type="entry name" value="Glu_cys_ligase"/>
    <property type="match status" value="1"/>
</dbReference>
<evidence type="ECO:0000313" key="12">
    <source>
        <dbReference type="Proteomes" id="UP000682739"/>
    </source>
</evidence>